<dbReference type="GO" id="GO:0032259">
    <property type="term" value="P:methylation"/>
    <property type="evidence" value="ECO:0007669"/>
    <property type="project" value="UniProtKB-KW"/>
</dbReference>
<dbReference type="Pfam" id="PF13847">
    <property type="entry name" value="Methyltransf_31"/>
    <property type="match status" value="1"/>
</dbReference>
<gene>
    <name evidence="2" type="ORF">ACFQZS_01185</name>
</gene>
<dbReference type="GO" id="GO:0008168">
    <property type="term" value="F:methyltransferase activity"/>
    <property type="evidence" value="ECO:0007669"/>
    <property type="project" value="UniProtKB-KW"/>
</dbReference>
<feature type="domain" description="Methyltransferase" evidence="1">
    <location>
        <begin position="36"/>
        <end position="150"/>
    </location>
</feature>
<protein>
    <submittedName>
        <fullName evidence="2">Class I SAM-dependent methyltransferase</fullName>
    </submittedName>
</protein>
<accession>A0ABW2YT07</accession>
<dbReference type="Gene3D" id="3.40.50.150">
    <property type="entry name" value="Vaccinia Virus protein VP39"/>
    <property type="match status" value="1"/>
</dbReference>
<sequence length="264" mass="29786">MDQTVNKHIERGPEANEIFDARSLDNDYAKLKSLLKPGMHVLDVGCGTGAISKGIAKQVGPQGHVTGIDNTESFISSGKLIYADVENLDLIHTDLFEFETEQKFDLIVAARTIQWLSNPVEALVKMKSMLKPGGWLSILDYNHTAIEWQPEPPQSMQLFYAAFLKWRSDAGMNNQVAEDAADYFEQIGMRNIEVLDNTENYNKGRDTFKSKLGVWLKVAASTQMVDEGYITNQERLKAIEDYSNWIETDAEQMVMKLKETRGQA</sequence>
<reference evidence="3" key="1">
    <citation type="journal article" date="2019" name="Int. J. Syst. Evol. Microbiol.">
        <title>The Global Catalogue of Microorganisms (GCM) 10K type strain sequencing project: providing services to taxonomists for standard genome sequencing and annotation.</title>
        <authorList>
            <consortium name="The Broad Institute Genomics Platform"/>
            <consortium name="The Broad Institute Genome Sequencing Center for Infectious Disease"/>
            <person name="Wu L."/>
            <person name="Ma J."/>
        </authorList>
    </citation>
    <scope>NUCLEOTIDE SEQUENCE [LARGE SCALE GENOMIC DNA]</scope>
    <source>
        <strain evidence="3">CCUG 63418</strain>
    </source>
</reference>
<dbReference type="InterPro" id="IPR029063">
    <property type="entry name" value="SAM-dependent_MTases_sf"/>
</dbReference>
<dbReference type="EMBL" id="JBHTHU010000001">
    <property type="protein sequence ID" value="MFD0748734.1"/>
    <property type="molecule type" value="Genomic_DNA"/>
</dbReference>
<dbReference type="Proteomes" id="UP001596958">
    <property type="component" value="Unassembled WGS sequence"/>
</dbReference>
<proteinExistence type="predicted"/>
<dbReference type="InterPro" id="IPR025714">
    <property type="entry name" value="Methyltranfer_dom"/>
</dbReference>
<evidence type="ECO:0000259" key="1">
    <source>
        <dbReference type="Pfam" id="PF13847"/>
    </source>
</evidence>
<dbReference type="RefSeq" id="WP_377096436.1">
    <property type="nucleotide sequence ID" value="NZ_JBHTHU010000001.1"/>
</dbReference>
<evidence type="ECO:0000313" key="2">
    <source>
        <dbReference type="EMBL" id="MFD0748734.1"/>
    </source>
</evidence>
<evidence type="ECO:0000313" key="3">
    <source>
        <dbReference type="Proteomes" id="UP001596958"/>
    </source>
</evidence>
<organism evidence="2 3">
    <name type="scientific">Mucilaginibacter calamicampi</name>
    <dbReference type="NCBI Taxonomy" id="1302352"/>
    <lineage>
        <taxon>Bacteria</taxon>
        <taxon>Pseudomonadati</taxon>
        <taxon>Bacteroidota</taxon>
        <taxon>Sphingobacteriia</taxon>
        <taxon>Sphingobacteriales</taxon>
        <taxon>Sphingobacteriaceae</taxon>
        <taxon>Mucilaginibacter</taxon>
    </lineage>
</organism>
<dbReference type="SUPFAM" id="SSF53335">
    <property type="entry name" value="S-adenosyl-L-methionine-dependent methyltransferases"/>
    <property type="match status" value="1"/>
</dbReference>
<keyword evidence="2" id="KW-0808">Transferase</keyword>
<comment type="caution">
    <text evidence="2">The sequence shown here is derived from an EMBL/GenBank/DDBJ whole genome shotgun (WGS) entry which is preliminary data.</text>
</comment>
<keyword evidence="3" id="KW-1185">Reference proteome</keyword>
<dbReference type="PANTHER" id="PTHR43861">
    <property type="entry name" value="TRANS-ACONITATE 2-METHYLTRANSFERASE-RELATED"/>
    <property type="match status" value="1"/>
</dbReference>
<dbReference type="CDD" id="cd02440">
    <property type="entry name" value="AdoMet_MTases"/>
    <property type="match status" value="1"/>
</dbReference>
<keyword evidence="2" id="KW-0489">Methyltransferase</keyword>
<name>A0ABW2YT07_9SPHI</name>